<dbReference type="Proteomes" id="UP001223720">
    <property type="component" value="Chromosome"/>
</dbReference>
<name>A0AAX3WM39_METEX</name>
<gene>
    <name evidence="1" type="ORF">KEC54_10720</name>
</gene>
<organism evidence="1 2">
    <name type="scientific">Methylorubrum extorquens</name>
    <name type="common">Methylobacterium dichloromethanicum</name>
    <name type="synonym">Methylobacterium extorquens</name>
    <dbReference type="NCBI Taxonomy" id="408"/>
    <lineage>
        <taxon>Bacteria</taxon>
        <taxon>Pseudomonadati</taxon>
        <taxon>Pseudomonadota</taxon>
        <taxon>Alphaproteobacteria</taxon>
        <taxon>Hyphomicrobiales</taxon>
        <taxon>Methylobacteriaceae</taxon>
        <taxon>Methylorubrum</taxon>
    </lineage>
</organism>
<reference evidence="1" key="1">
    <citation type="journal article" date="2022" name="Biotechnol. Bioprocess Eng.">
        <title>Pan-genome Analysis Reveals Comparative Genomic Features of Central Metabolic Pathways in Methylorubrum extorquens.</title>
        <authorList>
            <person name="Lee G.M."/>
            <person name="Scott-Nevros Z.K."/>
            <person name="Lee S.-M."/>
            <person name="Kim D."/>
        </authorList>
    </citation>
    <scope>NUCLEOTIDE SEQUENCE</scope>
    <source>
        <strain evidence="1">ATCC 55366</strain>
    </source>
</reference>
<dbReference type="RefSeq" id="WP_283536102.1">
    <property type="nucleotide sequence ID" value="NZ_CP073633.1"/>
</dbReference>
<evidence type="ECO:0000313" key="1">
    <source>
        <dbReference type="EMBL" id="WHQ71976.1"/>
    </source>
</evidence>
<dbReference type="AlphaFoldDB" id="A0AAX3WM39"/>
<sequence length="83" mass="9100">MSSRAFYALPREQQHAFRRAVTAMREGLASDAVRGAFDALDVGHDIIDRRVTIVIWESVEERLALVPPGEREPIAAALLGGCP</sequence>
<evidence type="ECO:0008006" key="3">
    <source>
        <dbReference type="Google" id="ProtNLM"/>
    </source>
</evidence>
<evidence type="ECO:0000313" key="2">
    <source>
        <dbReference type="Proteomes" id="UP001223720"/>
    </source>
</evidence>
<dbReference type="EMBL" id="CP073633">
    <property type="protein sequence ID" value="WHQ71976.1"/>
    <property type="molecule type" value="Genomic_DNA"/>
</dbReference>
<accession>A0AAX3WM39</accession>
<protein>
    <recommendedName>
        <fullName evidence="3">ABM domain-containing protein</fullName>
    </recommendedName>
</protein>
<proteinExistence type="predicted"/>